<dbReference type="PROSITE" id="PS51221">
    <property type="entry name" value="TTL"/>
    <property type="match status" value="1"/>
</dbReference>
<evidence type="ECO:0000313" key="2">
    <source>
        <dbReference type="EMBL" id="GMH90054.1"/>
    </source>
</evidence>
<dbReference type="Proteomes" id="UP001165160">
    <property type="component" value="Unassembled WGS sequence"/>
</dbReference>
<dbReference type="AlphaFoldDB" id="A0A9W7BMV3"/>
<keyword evidence="3" id="KW-1185">Reference proteome</keyword>
<comment type="caution">
    <text evidence="2">The sequence shown here is derived from an EMBL/GenBank/DDBJ whole genome shotgun (WGS) entry which is preliminary data.</text>
</comment>
<dbReference type="PROSITE" id="PS50096">
    <property type="entry name" value="IQ"/>
    <property type="match status" value="1"/>
</dbReference>
<accession>A0A9W7BMV3</accession>
<keyword evidence="1" id="KW-0175">Coiled coil</keyword>
<organism evidence="2 3">
    <name type="scientific">Triparma verrucosa</name>
    <dbReference type="NCBI Taxonomy" id="1606542"/>
    <lineage>
        <taxon>Eukaryota</taxon>
        <taxon>Sar</taxon>
        <taxon>Stramenopiles</taxon>
        <taxon>Ochrophyta</taxon>
        <taxon>Bolidophyceae</taxon>
        <taxon>Parmales</taxon>
        <taxon>Triparmaceae</taxon>
        <taxon>Triparma</taxon>
    </lineage>
</organism>
<dbReference type="Gene3D" id="3.30.470.20">
    <property type="entry name" value="ATP-grasp fold, B domain"/>
    <property type="match status" value="1"/>
</dbReference>
<feature type="coiled-coil region" evidence="1">
    <location>
        <begin position="597"/>
        <end position="657"/>
    </location>
</feature>
<sequence>MAAPTLPLNPSFSFTDTASSCNSHFVKLLQSAFPQSQSPGLDPSNTLIFSYLPSPSTLNHIPTITPLGSKQTLLNLYNSSTLSFPTPLSQRIAPYLPPTYLSSSLPPNPLLSPPFTGPIWILKPFKSCNGLNLQLAPLPSVPKLSQGMGGRIVQKYVEKPFLLGSKKFDVRQWVLIVTTPASVKVYIHHTCYLRVCVSDYDLSDLNDGSRHFTNLKVSGGKAGCYVSEGDFEMRLERDGKRGKWKGFKEKMEECVLASVETTEVERGRWGYELLGYDFLVTEGMEPLLLEVNVSPGLRKERGGVNVEREIERMLEGVWNLTIGDWYDKPVGDRGTEVWKELRGLSAYKFRGGVEREIEGLGIVGVAISEAEANVVDKRVGADASFIIIQRNVRSYVSRKARRMRARTRITSFTQKSWRRRRCRRRLLMDRSVVVIVRFMRLCKDILARWRKRKLFLESVWDGGRVLESSIYRRMVRRGFGVMKARWSTLRKVKLSLDFQGRVLVMQRCLRQFLGYSRAKRIIAKSVYEVLIVRRRELKETSRDAIARAYKAHALRKHLRIAVERSAERSRALAKIRNQIALRDLGKFVNVCKKYLRKRRLEKIIEDVEREKREEELRVLMEGERKRLIRERKKRERARREEEAIRELELELAEKKRVGEERRKVVEAKALTFGVKSVKTLRVVGEHELLLRELEECMEGTPKAKKKEEEEEAWMPQKIKAKKKVMGGGARKTRKKKMNVLGAKVKVKASGDDKFNRVMKLL</sequence>
<gene>
    <name evidence="2" type="ORF">TrVE_jg2697</name>
</gene>
<dbReference type="PANTHER" id="PTHR46069">
    <property type="entry name" value="TUBULIN TYROSINE LIGASE"/>
    <property type="match status" value="1"/>
</dbReference>
<name>A0A9W7BMV3_9STRA</name>
<protein>
    <submittedName>
        <fullName evidence="2">Uncharacterized protein</fullName>
    </submittedName>
</protein>
<proteinExistence type="predicted"/>
<dbReference type="PANTHER" id="PTHR46069:SF1">
    <property type="entry name" value="CHROMOSOME UNDETERMINED SCAFFOLD_125, WHOLE GENOME SHOTGUN SEQUENCE"/>
    <property type="match status" value="1"/>
</dbReference>
<reference evidence="3" key="1">
    <citation type="journal article" date="2023" name="Commun. Biol.">
        <title>Genome analysis of Parmales, the sister group of diatoms, reveals the evolutionary specialization of diatoms from phago-mixotrophs to photoautotrophs.</title>
        <authorList>
            <person name="Ban H."/>
            <person name="Sato S."/>
            <person name="Yoshikawa S."/>
            <person name="Yamada K."/>
            <person name="Nakamura Y."/>
            <person name="Ichinomiya M."/>
            <person name="Sato N."/>
            <person name="Blanc-Mathieu R."/>
            <person name="Endo H."/>
            <person name="Kuwata A."/>
            <person name="Ogata H."/>
        </authorList>
    </citation>
    <scope>NUCLEOTIDE SEQUENCE [LARGE SCALE GENOMIC DNA]</scope>
    <source>
        <strain evidence="3">NIES 3699</strain>
    </source>
</reference>
<dbReference type="Pfam" id="PF03133">
    <property type="entry name" value="TTL"/>
    <property type="match status" value="1"/>
</dbReference>
<evidence type="ECO:0000313" key="3">
    <source>
        <dbReference type="Proteomes" id="UP001165160"/>
    </source>
</evidence>
<dbReference type="EMBL" id="BRXX01000101">
    <property type="protein sequence ID" value="GMH90054.1"/>
    <property type="molecule type" value="Genomic_DNA"/>
</dbReference>
<evidence type="ECO:0000256" key="1">
    <source>
        <dbReference type="SAM" id="Coils"/>
    </source>
</evidence>
<dbReference type="InterPro" id="IPR004344">
    <property type="entry name" value="TTL/TTLL_fam"/>
</dbReference>